<evidence type="ECO:0000259" key="5">
    <source>
        <dbReference type="Pfam" id="PF14257"/>
    </source>
</evidence>
<proteinExistence type="predicted"/>
<dbReference type="RefSeq" id="WP_054875375.1">
    <property type="nucleotide sequence ID" value="NZ_LKET01000032.1"/>
</dbReference>
<evidence type="ECO:0000313" key="6">
    <source>
        <dbReference type="EMBL" id="KPU44186.1"/>
    </source>
</evidence>
<keyword evidence="3" id="KW-0812">Transmembrane</keyword>
<keyword evidence="1" id="KW-0175">Coiled coil</keyword>
<keyword evidence="4" id="KW-0732">Signal</keyword>
<accession>A0A0P8WNQ2</accession>
<keyword evidence="3" id="KW-1133">Transmembrane helix</keyword>
<organism evidence="6 7">
    <name type="scientific">Oxobacter pfennigii</name>
    <dbReference type="NCBI Taxonomy" id="36849"/>
    <lineage>
        <taxon>Bacteria</taxon>
        <taxon>Bacillati</taxon>
        <taxon>Bacillota</taxon>
        <taxon>Clostridia</taxon>
        <taxon>Eubacteriales</taxon>
        <taxon>Clostridiaceae</taxon>
        <taxon>Oxobacter</taxon>
    </lineage>
</organism>
<keyword evidence="3" id="KW-0472">Membrane</keyword>
<sequence>MKRIAHIFLVLLLAFNLAACGSGKSSNTANQSFAPSAGGADYGYSRDEEAKGKEDLETNDDYAGENQSDIADNPQDGGKKIIYTASTSIDVKDLKVSYDSAINKAREMGGYIANSSIRDNYAEITVRVPAGSLETYLEYLDTLGGENKSTTISTDDITDQYTDIQSRLKNLKAQEEQLLSILKEAKTVEDTLKVTNELYRVRGDIESYEGRIRMWDKLVDLSTITVRFSKIQEIGGEEVKISFISLDEIMRGMQNGFKSTLNFVMRFISSIIILLISIIPLLPFIAIIAWLVIKYMRKFRIEKNNIDDIKK</sequence>
<dbReference type="Pfam" id="PF14257">
    <property type="entry name" value="DUF4349"/>
    <property type="match status" value="1"/>
</dbReference>
<keyword evidence="7" id="KW-1185">Reference proteome</keyword>
<dbReference type="AlphaFoldDB" id="A0A0P8WNQ2"/>
<evidence type="ECO:0000256" key="2">
    <source>
        <dbReference type="SAM" id="MobiDB-lite"/>
    </source>
</evidence>
<feature type="chain" id="PRO_5039199904" description="DUF4349 domain-containing protein" evidence="4">
    <location>
        <begin position="19"/>
        <end position="311"/>
    </location>
</feature>
<dbReference type="EMBL" id="LKET01000032">
    <property type="protein sequence ID" value="KPU44186.1"/>
    <property type="molecule type" value="Genomic_DNA"/>
</dbReference>
<dbReference type="InterPro" id="IPR025645">
    <property type="entry name" value="DUF4349"/>
</dbReference>
<evidence type="ECO:0000313" key="7">
    <source>
        <dbReference type="Proteomes" id="UP000050326"/>
    </source>
</evidence>
<feature type="signal peptide" evidence="4">
    <location>
        <begin position="1"/>
        <end position="18"/>
    </location>
</feature>
<gene>
    <name evidence="6" type="ORF">OXPF_23540</name>
</gene>
<dbReference type="Proteomes" id="UP000050326">
    <property type="component" value="Unassembled WGS sequence"/>
</dbReference>
<evidence type="ECO:0000256" key="1">
    <source>
        <dbReference type="SAM" id="Coils"/>
    </source>
</evidence>
<evidence type="ECO:0000256" key="3">
    <source>
        <dbReference type="SAM" id="Phobius"/>
    </source>
</evidence>
<evidence type="ECO:0000256" key="4">
    <source>
        <dbReference type="SAM" id="SignalP"/>
    </source>
</evidence>
<dbReference type="OrthoDB" id="9808253at2"/>
<reference evidence="6 7" key="1">
    <citation type="submission" date="2015-09" db="EMBL/GenBank/DDBJ databases">
        <title>Genome sequence of Oxobacter pfennigii DSM 3222.</title>
        <authorList>
            <person name="Poehlein A."/>
            <person name="Bengelsdorf F.R."/>
            <person name="Schiel-Bengelsdorf B."/>
            <person name="Duerre P."/>
            <person name="Daniel R."/>
        </authorList>
    </citation>
    <scope>NUCLEOTIDE SEQUENCE [LARGE SCALE GENOMIC DNA]</scope>
    <source>
        <strain evidence="6 7">DSM 3222</strain>
    </source>
</reference>
<comment type="caution">
    <text evidence="6">The sequence shown here is derived from an EMBL/GenBank/DDBJ whole genome shotgun (WGS) entry which is preliminary data.</text>
</comment>
<name>A0A0P8WNQ2_9CLOT</name>
<dbReference type="STRING" id="36849.OXPF_23540"/>
<feature type="region of interest" description="Disordered" evidence="2">
    <location>
        <begin position="58"/>
        <end position="77"/>
    </location>
</feature>
<feature type="domain" description="DUF4349" evidence="5">
    <location>
        <begin position="79"/>
        <end position="292"/>
    </location>
</feature>
<feature type="coiled-coil region" evidence="1">
    <location>
        <begin position="154"/>
        <end position="191"/>
    </location>
</feature>
<protein>
    <recommendedName>
        <fullName evidence="5">DUF4349 domain-containing protein</fullName>
    </recommendedName>
</protein>
<feature type="transmembrane region" description="Helical" evidence="3">
    <location>
        <begin position="267"/>
        <end position="293"/>
    </location>
</feature>